<dbReference type="GO" id="GO:0016491">
    <property type="term" value="F:oxidoreductase activity"/>
    <property type="evidence" value="ECO:0007669"/>
    <property type="project" value="TreeGrafter"/>
</dbReference>
<dbReference type="Gene3D" id="3.40.50.720">
    <property type="entry name" value="NAD(P)-binding Rossmann-like Domain"/>
    <property type="match status" value="1"/>
</dbReference>
<accession>A0A1H2FMP8</accession>
<dbReference type="SUPFAM" id="SSF51735">
    <property type="entry name" value="NAD(P)-binding Rossmann-fold domains"/>
    <property type="match status" value="1"/>
</dbReference>
<dbReference type="OrthoDB" id="9775296at2"/>
<protein>
    <submittedName>
        <fullName evidence="2">NADP-dependent 3-hydroxy acid dehydrogenase YdfG</fullName>
    </submittedName>
</protein>
<name>A0A1H2FMP8_9PSED</name>
<dbReference type="PRINTS" id="PR00080">
    <property type="entry name" value="SDRFAMILY"/>
</dbReference>
<evidence type="ECO:0000313" key="3">
    <source>
        <dbReference type="Proteomes" id="UP000243232"/>
    </source>
</evidence>
<dbReference type="AlphaFoldDB" id="A0A1H2FMP8"/>
<dbReference type="InterPro" id="IPR002347">
    <property type="entry name" value="SDR_fam"/>
</dbReference>
<sequence length="279" mass="29868">MSQRPCVLITGVSTGIGLDASRHLIANGYRVFGSVRKAADAERVQQELGEQFSPLLFDVTDAPAIAAAVEQVQQALGDAGLCALVNNSGVSGAAPLMHVPMEEVRQMFEVNVFGLLQVTQAFLPLLGARSNCPHAPGRIINISSISGGLVFPFVGAYGGSKHAVEAFSDALRRELGIFGIQVSAIEPGNIRTPIWEKSPEADTRFANTAYAPYMAKMPALLAKMGREGAPPELVSKTILRALQAPRAKSRYPLTPLWRVSRLFGDSLLDRLTKSAMGIK</sequence>
<reference evidence="3" key="1">
    <citation type="submission" date="2016-10" db="EMBL/GenBank/DDBJ databases">
        <authorList>
            <person name="Varghese N."/>
            <person name="Submissions S."/>
        </authorList>
    </citation>
    <scope>NUCLEOTIDE SEQUENCE [LARGE SCALE GENOMIC DNA]</scope>
    <source>
        <strain evidence="3">DSM 17875</strain>
    </source>
</reference>
<organism evidence="2 3">
    <name type="scientific">Pseudomonas pohangensis</name>
    <dbReference type="NCBI Taxonomy" id="364197"/>
    <lineage>
        <taxon>Bacteria</taxon>
        <taxon>Pseudomonadati</taxon>
        <taxon>Pseudomonadota</taxon>
        <taxon>Gammaproteobacteria</taxon>
        <taxon>Pseudomonadales</taxon>
        <taxon>Pseudomonadaceae</taxon>
        <taxon>Pseudomonas</taxon>
    </lineage>
</organism>
<dbReference type="RefSeq" id="WP_090194134.1">
    <property type="nucleotide sequence ID" value="NZ_LT629785.1"/>
</dbReference>
<dbReference type="GO" id="GO:0008202">
    <property type="term" value="P:steroid metabolic process"/>
    <property type="evidence" value="ECO:0007669"/>
    <property type="project" value="TreeGrafter"/>
</dbReference>
<dbReference type="PANTHER" id="PTHR43313:SF1">
    <property type="entry name" value="3BETA-HYDROXYSTEROID DEHYDROGENASE DHS-16"/>
    <property type="match status" value="1"/>
</dbReference>
<dbReference type="InterPro" id="IPR020904">
    <property type="entry name" value="Sc_DH/Rdtase_CS"/>
</dbReference>
<dbReference type="InterPro" id="IPR036291">
    <property type="entry name" value="NAD(P)-bd_dom_sf"/>
</dbReference>
<dbReference type="CDD" id="cd05374">
    <property type="entry name" value="17beta-HSD-like_SDR_c"/>
    <property type="match status" value="1"/>
</dbReference>
<dbReference type="STRING" id="364197.SAMN05216296_1687"/>
<comment type="similarity">
    <text evidence="1">Belongs to the short-chain dehydrogenases/reductases (SDR) family.</text>
</comment>
<dbReference type="PANTHER" id="PTHR43313">
    <property type="entry name" value="SHORT-CHAIN DEHYDROGENASE/REDUCTASE FAMILY 9C"/>
    <property type="match status" value="1"/>
</dbReference>
<proteinExistence type="inferred from homology"/>
<gene>
    <name evidence="2" type="ORF">SAMN05216296_1687</name>
</gene>
<evidence type="ECO:0000313" key="2">
    <source>
        <dbReference type="EMBL" id="SDU08595.1"/>
    </source>
</evidence>
<dbReference type="Pfam" id="PF00106">
    <property type="entry name" value="adh_short"/>
    <property type="match status" value="1"/>
</dbReference>
<dbReference type="Proteomes" id="UP000243232">
    <property type="component" value="Chromosome I"/>
</dbReference>
<evidence type="ECO:0000256" key="1">
    <source>
        <dbReference type="RuleBase" id="RU000363"/>
    </source>
</evidence>
<dbReference type="PRINTS" id="PR00081">
    <property type="entry name" value="GDHRDH"/>
</dbReference>
<keyword evidence="3" id="KW-1185">Reference proteome</keyword>
<dbReference type="PROSITE" id="PS00061">
    <property type="entry name" value="ADH_SHORT"/>
    <property type="match status" value="1"/>
</dbReference>
<dbReference type="EMBL" id="LT629785">
    <property type="protein sequence ID" value="SDU08595.1"/>
    <property type="molecule type" value="Genomic_DNA"/>
</dbReference>